<accession>A0ABS4EMR4</accession>
<sequence>MNHLTDLPVWAAIPVCILLLLGSAITLAGSMGLIRLKTFYGRLHAPTLGASAGTILICLASMITFAVLQNRWIIHEVLIIVFVILTTPVTLMLLGQSALYRDRIEGSNDVPRKATGEDADTSAADI</sequence>
<dbReference type="NCBIfam" id="TIGR01300">
    <property type="entry name" value="CPA3_mnhG_phaG"/>
    <property type="match status" value="1"/>
</dbReference>
<name>A0ABS4EMR4_9HYPH</name>
<evidence type="ECO:0000313" key="2">
    <source>
        <dbReference type="EMBL" id="MBP1859218.1"/>
    </source>
</evidence>
<reference evidence="2 3" key="1">
    <citation type="submission" date="2021-03" db="EMBL/GenBank/DDBJ databases">
        <title>Genomic Encyclopedia of Type Strains, Phase IV (KMG-IV): sequencing the most valuable type-strain genomes for metagenomic binning, comparative biology and taxonomic classification.</title>
        <authorList>
            <person name="Goeker M."/>
        </authorList>
    </citation>
    <scope>NUCLEOTIDE SEQUENCE [LARGE SCALE GENOMIC DNA]</scope>
    <source>
        <strain evidence="2 3">DSM 26427</strain>
    </source>
</reference>
<dbReference type="InterPro" id="IPR005133">
    <property type="entry name" value="PhaG_MnhG_YufB"/>
</dbReference>
<keyword evidence="1" id="KW-0472">Membrane</keyword>
<dbReference type="Proteomes" id="UP000823786">
    <property type="component" value="Unassembled WGS sequence"/>
</dbReference>
<organism evidence="2 3">
    <name type="scientific">Rhizobium herbae</name>
    <dbReference type="NCBI Taxonomy" id="508661"/>
    <lineage>
        <taxon>Bacteria</taxon>
        <taxon>Pseudomonadati</taxon>
        <taxon>Pseudomonadota</taxon>
        <taxon>Alphaproteobacteria</taxon>
        <taxon>Hyphomicrobiales</taxon>
        <taxon>Rhizobiaceae</taxon>
        <taxon>Rhizobium/Agrobacterium group</taxon>
        <taxon>Rhizobium</taxon>
    </lineage>
</organism>
<feature type="transmembrane region" description="Helical" evidence="1">
    <location>
        <begin position="73"/>
        <end position="94"/>
    </location>
</feature>
<keyword evidence="1" id="KW-0812">Transmembrane</keyword>
<comment type="caution">
    <text evidence="2">The sequence shown here is derived from an EMBL/GenBank/DDBJ whole genome shotgun (WGS) entry which is preliminary data.</text>
</comment>
<dbReference type="Pfam" id="PF03334">
    <property type="entry name" value="PhaG_MnhG_YufB"/>
    <property type="match status" value="1"/>
</dbReference>
<evidence type="ECO:0000313" key="3">
    <source>
        <dbReference type="Proteomes" id="UP000823786"/>
    </source>
</evidence>
<gene>
    <name evidence="2" type="ORF">J2Z75_002730</name>
</gene>
<dbReference type="PANTHER" id="PTHR34703">
    <property type="entry name" value="ANTIPORTER SUBUNIT MNHG2-RELATED"/>
    <property type="match status" value="1"/>
</dbReference>
<keyword evidence="3" id="KW-1185">Reference proteome</keyword>
<dbReference type="PANTHER" id="PTHR34703:SF1">
    <property type="entry name" value="ANTIPORTER SUBUNIT MNHG2-RELATED"/>
    <property type="match status" value="1"/>
</dbReference>
<keyword evidence="1" id="KW-1133">Transmembrane helix</keyword>
<dbReference type="RefSeq" id="WP_209853114.1">
    <property type="nucleotide sequence ID" value="NZ_JAGGJV010000004.1"/>
</dbReference>
<proteinExistence type="predicted"/>
<dbReference type="EMBL" id="JAGGJV010000004">
    <property type="protein sequence ID" value="MBP1859218.1"/>
    <property type="molecule type" value="Genomic_DNA"/>
</dbReference>
<feature type="transmembrane region" description="Helical" evidence="1">
    <location>
        <begin position="12"/>
        <end position="36"/>
    </location>
</feature>
<protein>
    <submittedName>
        <fullName evidence="2">Multicomponent K+:H+ antiporter subunit G</fullName>
    </submittedName>
</protein>
<feature type="transmembrane region" description="Helical" evidence="1">
    <location>
        <begin position="48"/>
        <end position="67"/>
    </location>
</feature>
<evidence type="ECO:0000256" key="1">
    <source>
        <dbReference type="SAM" id="Phobius"/>
    </source>
</evidence>